<sequence length="115" mass="13871">MIEEKNGILLKVHLHFDDFNTIYEEDHKESYAIIKDIFQHKGNNNKYYTFIIVNWFEDTMVEHSVLKYPLYHLQVIGDKWKCIFPITVIDSIYKVYFIHNCNSERCQLPNHDTTN</sequence>
<evidence type="ECO:0000313" key="2">
    <source>
        <dbReference type="Proteomes" id="UP000233469"/>
    </source>
</evidence>
<protein>
    <submittedName>
        <fullName evidence="1">Uncharacterized protein</fullName>
    </submittedName>
</protein>
<reference evidence="1 2" key="1">
    <citation type="submission" date="2016-04" db="EMBL/GenBank/DDBJ databases">
        <title>Genome analyses suggest a sexual origin of heterokaryosis in a supposedly ancient asexual fungus.</title>
        <authorList>
            <person name="Ropars J."/>
            <person name="Sedzielewska K."/>
            <person name="Noel J."/>
            <person name="Charron P."/>
            <person name="Farinelli L."/>
            <person name="Marton T."/>
            <person name="Kruger M."/>
            <person name="Pelin A."/>
            <person name="Brachmann A."/>
            <person name="Corradi N."/>
        </authorList>
    </citation>
    <scope>NUCLEOTIDE SEQUENCE [LARGE SCALE GENOMIC DNA]</scope>
    <source>
        <strain evidence="1 2">C2</strain>
    </source>
</reference>
<dbReference type="VEuPathDB" id="FungiDB:FUN_007520"/>
<dbReference type="EMBL" id="LLXL01002119">
    <property type="protein sequence ID" value="PKK61749.1"/>
    <property type="molecule type" value="Genomic_DNA"/>
</dbReference>
<comment type="caution">
    <text evidence="1">The sequence shown here is derived from an EMBL/GenBank/DDBJ whole genome shotgun (WGS) entry which is preliminary data.</text>
</comment>
<accession>A0A2N1MJE7</accession>
<feature type="non-terminal residue" evidence="1">
    <location>
        <position position="115"/>
    </location>
</feature>
<evidence type="ECO:0000313" key="1">
    <source>
        <dbReference type="EMBL" id="PKK61749.1"/>
    </source>
</evidence>
<dbReference type="VEuPathDB" id="FungiDB:RhiirFUN_015377"/>
<proteinExistence type="predicted"/>
<gene>
    <name evidence="1" type="ORF">RhiirC2_760372</name>
</gene>
<dbReference type="AlphaFoldDB" id="A0A2N1MJE7"/>
<organism evidence="1 2">
    <name type="scientific">Rhizophagus irregularis</name>
    <dbReference type="NCBI Taxonomy" id="588596"/>
    <lineage>
        <taxon>Eukaryota</taxon>
        <taxon>Fungi</taxon>
        <taxon>Fungi incertae sedis</taxon>
        <taxon>Mucoromycota</taxon>
        <taxon>Glomeromycotina</taxon>
        <taxon>Glomeromycetes</taxon>
        <taxon>Glomerales</taxon>
        <taxon>Glomeraceae</taxon>
        <taxon>Rhizophagus</taxon>
    </lineage>
</organism>
<dbReference type="Proteomes" id="UP000233469">
    <property type="component" value="Unassembled WGS sequence"/>
</dbReference>
<name>A0A2N1MJE7_9GLOM</name>
<reference evidence="1 2" key="2">
    <citation type="submission" date="2017-10" db="EMBL/GenBank/DDBJ databases">
        <title>Extensive intraspecific genome diversity in a model arbuscular mycorrhizal fungus.</title>
        <authorList>
            <person name="Chen E.C.H."/>
            <person name="Morin E."/>
            <person name="Baudet D."/>
            <person name="Noel J."/>
            <person name="Ndikumana S."/>
            <person name="Charron P."/>
            <person name="St-Onge C."/>
            <person name="Giorgi J."/>
            <person name="Grigoriev I.V."/>
            <person name="Roux C."/>
            <person name="Martin F.M."/>
            <person name="Corradi N."/>
        </authorList>
    </citation>
    <scope>NUCLEOTIDE SEQUENCE [LARGE SCALE GENOMIC DNA]</scope>
    <source>
        <strain evidence="1 2">C2</strain>
    </source>
</reference>